<feature type="region of interest" description="Disordered" evidence="1">
    <location>
        <begin position="1075"/>
        <end position="1100"/>
    </location>
</feature>
<feature type="region of interest" description="Disordered" evidence="1">
    <location>
        <begin position="267"/>
        <end position="361"/>
    </location>
</feature>
<feature type="region of interest" description="Disordered" evidence="1">
    <location>
        <begin position="160"/>
        <end position="194"/>
    </location>
</feature>
<feature type="compositionally biased region" description="Low complexity" evidence="1">
    <location>
        <begin position="626"/>
        <end position="644"/>
    </location>
</feature>
<dbReference type="OrthoDB" id="333810at2759"/>
<feature type="compositionally biased region" description="Polar residues" evidence="1">
    <location>
        <begin position="486"/>
        <end position="515"/>
    </location>
</feature>
<feature type="compositionally biased region" description="Basic and acidic residues" evidence="1">
    <location>
        <begin position="280"/>
        <end position="303"/>
    </location>
</feature>
<feature type="compositionally biased region" description="Low complexity" evidence="1">
    <location>
        <begin position="1075"/>
        <end position="1092"/>
    </location>
</feature>
<dbReference type="RefSeq" id="XP_029220515.1">
    <property type="nucleotide sequence ID" value="XM_029363149.1"/>
</dbReference>
<feature type="region of interest" description="Disordered" evidence="1">
    <location>
        <begin position="220"/>
        <end position="255"/>
    </location>
</feature>
<dbReference type="PANTHER" id="PTHR31949">
    <property type="entry name" value="GASTRIC MUCIN-LIKE PROTEIN"/>
    <property type="match status" value="1"/>
</dbReference>
<feature type="compositionally biased region" description="Basic and acidic residues" evidence="1">
    <location>
        <begin position="178"/>
        <end position="187"/>
    </location>
</feature>
<gene>
    <name evidence="2" type="ORF">BESB_046980</name>
</gene>
<dbReference type="PANTHER" id="PTHR31949:SF2">
    <property type="entry name" value="OS05G0480600 PROTEIN"/>
    <property type="match status" value="1"/>
</dbReference>
<evidence type="ECO:0000256" key="1">
    <source>
        <dbReference type="SAM" id="MobiDB-lite"/>
    </source>
</evidence>
<accession>A0A2A9MKJ3</accession>
<comment type="caution">
    <text evidence="2">The sequence shown here is derived from an EMBL/GenBank/DDBJ whole genome shotgun (WGS) entry which is preliminary data.</text>
</comment>
<feature type="compositionally biased region" description="Low complexity" evidence="1">
    <location>
        <begin position="555"/>
        <end position="613"/>
    </location>
</feature>
<feature type="compositionally biased region" description="Low complexity" evidence="1">
    <location>
        <begin position="160"/>
        <end position="177"/>
    </location>
</feature>
<feature type="compositionally biased region" description="Basic and acidic residues" evidence="1">
    <location>
        <begin position="438"/>
        <end position="460"/>
    </location>
</feature>
<organism evidence="2 3">
    <name type="scientific">Besnoitia besnoiti</name>
    <name type="common">Apicomplexan protozoan</name>
    <dbReference type="NCBI Taxonomy" id="94643"/>
    <lineage>
        <taxon>Eukaryota</taxon>
        <taxon>Sar</taxon>
        <taxon>Alveolata</taxon>
        <taxon>Apicomplexa</taxon>
        <taxon>Conoidasida</taxon>
        <taxon>Coccidia</taxon>
        <taxon>Eucoccidiorida</taxon>
        <taxon>Eimeriorina</taxon>
        <taxon>Sarcocystidae</taxon>
        <taxon>Besnoitia</taxon>
    </lineage>
</organism>
<feature type="compositionally biased region" description="Low complexity" evidence="1">
    <location>
        <begin position="404"/>
        <end position="417"/>
    </location>
</feature>
<dbReference type="VEuPathDB" id="ToxoDB:BESB_046980"/>
<dbReference type="STRING" id="94643.A0A2A9MKJ3"/>
<feature type="region of interest" description="Disordered" evidence="1">
    <location>
        <begin position="381"/>
        <end position="644"/>
    </location>
</feature>
<feature type="compositionally biased region" description="Low complexity" evidence="1">
    <location>
        <begin position="516"/>
        <end position="541"/>
    </location>
</feature>
<proteinExistence type="predicted"/>
<dbReference type="EMBL" id="NWUJ01000003">
    <property type="protein sequence ID" value="PFH36506.1"/>
    <property type="molecule type" value="Genomic_DNA"/>
</dbReference>
<dbReference type="Proteomes" id="UP000224006">
    <property type="component" value="Chromosome III"/>
</dbReference>
<feature type="compositionally biased region" description="Low complexity" evidence="1">
    <location>
        <begin position="995"/>
        <end position="1010"/>
    </location>
</feature>
<keyword evidence="3" id="KW-1185">Reference proteome</keyword>
<evidence type="ECO:0000313" key="3">
    <source>
        <dbReference type="Proteomes" id="UP000224006"/>
    </source>
</evidence>
<feature type="region of interest" description="Disordered" evidence="1">
    <location>
        <begin position="1167"/>
        <end position="1192"/>
    </location>
</feature>
<name>A0A2A9MKJ3_BESBE</name>
<feature type="compositionally biased region" description="Low complexity" evidence="1">
    <location>
        <begin position="335"/>
        <end position="350"/>
    </location>
</feature>
<feature type="compositionally biased region" description="Basic and acidic residues" evidence="1">
    <location>
        <begin position="1171"/>
        <end position="1184"/>
    </location>
</feature>
<feature type="region of interest" description="Disordered" evidence="1">
    <location>
        <begin position="78"/>
        <end position="107"/>
    </location>
</feature>
<feature type="region of interest" description="Disordered" evidence="1">
    <location>
        <begin position="960"/>
        <end position="1010"/>
    </location>
</feature>
<feature type="region of interest" description="Disordered" evidence="1">
    <location>
        <begin position="713"/>
        <end position="737"/>
    </location>
</feature>
<sequence length="1405" mass="148621">MEPLRRRSFFTALRQRFSASCFSRRPSAASPGSPISFSAALSPFSSLSASDRSHAPSSHPSAHRTEASFIPTHLFPVSLSSPGRGPRARSLSSLSRHTAPSSPSSVASFAPDSLLALPLSRAFVSAGVAAPLLRLCALRLSTRFASSSVSSEAADDAAVATPQAASSVEPKAGLAADGRGRAREGDRSTTGSSWCDSWRASTNFAEVGLWRGRLPPSASLRSACPDASAGDEKRQSNWRAAWKAREQGREGSPPLCFAQASQKWDLSKKWRSPGFGRGARQGDGERAETQDTRALDREADSAGDRGNGGDGENKSMSSYAKKPCSSQTSRYTAFRSSSSPLRTTASSSSAQPLKVRSASEYTKGWSRDAVWGVAASARLRAGQEGTAGDSPDGETDAPSRQKAKPASPFSSSGGAPAEEMAFRKSSSISGTRKTHLGRWSDAEEVAKAPQRRGEGGKSGELDEAEGATQASGSCFAKTSALADKVTSGSWSTWRRATSYSKRTSSDSQTTAKQSFSRFVPSPASRASSAPPSSSLFASRRLTAAEEAWQGERASRSAQSVSSSPSEAPASRVSSPYRRSQAPPSAASAPSSPPSSAAAPSSSSRRPWTRWSSPGEVSASAKKDRSGSAPESQSSSSSSPGSSASLLFSLEKREEEAARMEALRMIMSARERDAFQKDVDAQVAALPADFLQACGHHDKVKEFAAKLGGDAALARETEGESQSHNEKHTFASSAATSSALPPWPCLEPWNGRVVTALLTLANYRLSDYERLRALQPPPTSASSASSFAAPFPAGGGAALPAFFASASGTSFAPAVLSPDGKTPAALFHSHKQYAKVAAQLQEAPVPVRSLAEALVVARLGGVAFKNCEKKFKLDPELRRPLFASSTLQAIYETLETGACAEVRERRQQRRLEAIGSLTQVAGVGRKTAEALVDQCGILSAEELRLHLAVAVRDEEAAAAGAAASLKPDSAREAGSSQKGEKGRPKKKKTETKEQVAPGSEGPAAGSSSPPASALLSLISSPQMRVNVLYGAALTAQMHPSEFLMWQKKLIAAVGDPSLDSLAFSLSAAAGGASQARGEAAGATETAEENGGTESKAGEEETEGYIVTPVVSVGGGFFTRSASPSASRPRELEVFLSMLPEPLPVPPASLLPFQETGCEEKKSGRLFLRKQPPPRDVETQAEKEGGGARPGGVPLEWSAKKREALLEGMKERKNELFSRFLAVLQNANLVEEIFERKEDGRFSSARLIVRLPWNAVAKRQLRVRVVPPDRLPFLSLESRCSGASYVELQAMVKSQFGCQLTADRLVFPPSASLGAEAQDEGVTKKRRRKREAEAADEGARGKADEPADKADGCGKLRELVNNWVFTEDQLLQALQLPHPLSLGQRLVSLSYRGFISASGSARPSANR</sequence>
<feature type="region of interest" description="Disordered" evidence="1">
    <location>
        <begin position="1314"/>
        <end position="1349"/>
    </location>
</feature>
<dbReference type="GO" id="GO:0055028">
    <property type="term" value="C:cortical microtubule"/>
    <property type="evidence" value="ECO:0007669"/>
    <property type="project" value="TreeGrafter"/>
</dbReference>
<reference evidence="2 3" key="1">
    <citation type="submission" date="2017-09" db="EMBL/GenBank/DDBJ databases">
        <title>Genome sequencing of Besnoitia besnoiti strain Bb-Ger1.</title>
        <authorList>
            <person name="Schares G."/>
            <person name="Venepally P."/>
            <person name="Lorenzi H.A."/>
        </authorList>
    </citation>
    <scope>NUCLEOTIDE SEQUENCE [LARGE SCALE GENOMIC DNA]</scope>
    <source>
        <strain evidence="2 3">Bb-Ger1</strain>
    </source>
</reference>
<feature type="compositionally biased region" description="Basic and acidic residues" evidence="1">
    <location>
        <begin position="713"/>
        <end position="728"/>
    </location>
</feature>
<feature type="compositionally biased region" description="Basic and acidic residues" evidence="1">
    <location>
        <begin position="1328"/>
        <end position="1349"/>
    </location>
</feature>
<dbReference type="KEGG" id="bbes:BESB_046980"/>
<dbReference type="GO" id="GO:0043622">
    <property type="term" value="P:cortical microtubule organization"/>
    <property type="evidence" value="ECO:0007669"/>
    <property type="project" value="TreeGrafter"/>
</dbReference>
<evidence type="ECO:0000313" key="2">
    <source>
        <dbReference type="EMBL" id="PFH36506.1"/>
    </source>
</evidence>
<feature type="compositionally biased region" description="Polar residues" evidence="1">
    <location>
        <begin position="314"/>
        <end position="331"/>
    </location>
</feature>
<dbReference type="GeneID" id="40309628"/>
<protein>
    <submittedName>
        <fullName evidence="2">Uncharacterized protein</fullName>
    </submittedName>
</protein>